<keyword evidence="3" id="KW-1185">Reference proteome</keyword>
<sequence length="438" mass="48837">MATPPTPASSTLLTPPHSPDRRKQHARSQTPRLGHHLQPTTLRRMPSSASIAKQASTQAPLHQLQETTPPASPGPEEPISFPPFLGELGFSRSAGWPRQWSPSSVPHAPTPFPLLPSGASTSENASRPRSSSILDAVSSLPKAQTQRAPTLSESLEDDSEGLWALAQLTTTEDPHHRFESLAKIILADGATESPSSFLRTALGKKLTAPAISSPPTSSLDRICETESAKEVDNCNAPFCMEGRDWDYDLFTDKETLIIHFDTSGMPGAFPFSVLPESLEPQVLTIIDVSVVKQFRTWFQEETPNVRFYPDPSDETVDWAAPRSTSRTQEEEERIARWMLRGLVLIRRIHGKLREKFSEFEQAGMKKLRVCWFPPAFNDPLEDGLGKQRFWFPCHGPYLSTQEMVESDTIHFEHTRIFTLINVHFPNILAEQSLQDTSA</sequence>
<dbReference type="Proteomes" id="UP000275078">
    <property type="component" value="Unassembled WGS sequence"/>
</dbReference>
<evidence type="ECO:0000256" key="1">
    <source>
        <dbReference type="SAM" id="MobiDB-lite"/>
    </source>
</evidence>
<accession>A0A3N4HRZ8</accession>
<evidence type="ECO:0000313" key="2">
    <source>
        <dbReference type="EMBL" id="RPA74811.1"/>
    </source>
</evidence>
<organism evidence="2 3">
    <name type="scientific">Ascobolus immersus RN42</name>
    <dbReference type="NCBI Taxonomy" id="1160509"/>
    <lineage>
        <taxon>Eukaryota</taxon>
        <taxon>Fungi</taxon>
        <taxon>Dikarya</taxon>
        <taxon>Ascomycota</taxon>
        <taxon>Pezizomycotina</taxon>
        <taxon>Pezizomycetes</taxon>
        <taxon>Pezizales</taxon>
        <taxon>Ascobolaceae</taxon>
        <taxon>Ascobolus</taxon>
    </lineage>
</organism>
<feature type="compositionally biased region" description="Polar residues" evidence="1">
    <location>
        <begin position="47"/>
        <end position="69"/>
    </location>
</feature>
<protein>
    <submittedName>
        <fullName evidence="2">Uncharacterized protein</fullName>
    </submittedName>
</protein>
<reference evidence="2 3" key="1">
    <citation type="journal article" date="2018" name="Nat. Ecol. Evol.">
        <title>Pezizomycetes genomes reveal the molecular basis of ectomycorrhizal truffle lifestyle.</title>
        <authorList>
            <person name="Murat C."/>
            <person name="Payen T."/>
            <person name="Noel B."/>
            <person name="Kuo A."/>
            <person name="Morin E."/>
            <person name="Chen J."/>
            <person name="Kohler A."/>
            <person name="Krizsan K."/>
            <person name="Balestrini R."/>
            <person name="Da Silva C."/>
            <person name="Montanini B."/>
            <person name="Hainaut M."/>
            <person name="Levati E."/>
            <person name="Barry K.W."/>
            <person name="Belfiori B."/>
            <person name="Cichocki N."/>
            <person name="Clum A."/>
            <person name="Dockter R.B."/>
            <person name="Fauchery L."/>
            <person name="Guy J."/>
            <person name="Iotti M."/>
            <person name="Le Tacon F."/>
            <person name="Lindquist E.A."/>
            <person name="Lipzen A."/>
            <person name="Malagnac F."/>
            <person name="Mello A."/>
            <person name="Molinier V."/>
            <person name="Miyauchi S."/>
            <person name="Poulain J."/>
            <person name="Riccioni C."/>
            <person name="Rubini A."/>
            <person name="Sitrit Y."/>
            <person name="Splivallo R."/>
            <person name="Traeger S."/>
            <person name="Wang M."/>
            <person name="Zifcakova L."/>
            <person name="Wipf D."/>
            <person name="Zambonelli A."/>
            <person name="Paolocci F."/>
            <person name="Nowrousian M."/>
            <person name="Ottonello S."/>
            <person name="Baldrian P."/>
            <person name="Spatafora J.W."/>
            <person name="Henrissat B."/>
            <person name="Nagy L.G."/>
            <person name="Aury J.M."/>
            <person name="Wincker P."/>
            <person name="Grigoriev I.V."/>
            <person name="Bonfante P."/>
            <person name="Martin F.M."/>
        </authorList>
    </citation>
    <scope>NUCLEOTIDE SEQUENCE [LARGE SCALE GENOMIC DNA]</scope>
    <source>
        <strain evidence="2 3">RN42</strain>
    </source>
</reference>
<dbReference type="AlphaFoldDB" id="A0A3N4HRZ8"/>
<name>A0A3N4HRZ8_ASCIM</name>
<feature type="region of interest" description="Disordered" evidence="1">
    <location>
        <begin position="1"/>
        <end position="155"/>
    </location>
</feature>
<feature type="compositionally biased region" description="Polar residues" evidence="1">
    <location>
        <begin position="118"/>
        <end position="133"/>
    </location>
</feature>
<evidence type="ECO:0000313" key="3">
    <source>
        <dbReference type="Proteomes" id="UP000275078"/>
    </source>
</evidence>
<feature type="compositionally biased region" description="Polar residues" evidence="1">
    <location>
        <begin position="141"/>
        <end position="153"/>
    </location>
</feature>
<dbReference type="EMBL" id="ML119779">
    <property type="protein sequence ID" value="RPA74811.1"/>
    <property type="molecule type" value="Genomic_DNA"/>
</dbReference>
<proteinExistence type="predicted"/>
<gene>
    <name evidence="2" type="ORF">BJ508DRAFT_366000</name>
</gene>